<evidence type="ECO:0000256" key="6">
    <source>
        <dbReference type="ARBA" id="ARBA00022974"/>
    </source>
</evidence>
<evidence type="ECO:0000256" key="10">
    <source>
        <dbReference type="SAM" id="SignalP"/>
    </source>
</evidence>
<dbReference type="PANTHER" id="PTHR32077:SF65">
    <property type="entry name" value="FASCICLIN-LIKE ARABINOGALACTAN PROTEIN 11"/>
    <property type="match status" value="1"/>
</dbReference>
<keyword evidence="5 10" id="KW-0732">Signal</keyword>
<dbReference type="InterPro" id="IPR036378">
    <property type="entry name" value="FAS1_dom_sf"/>
</dbReference>
<dbReference type="InterPro" id="IPR000782">
    <property type="entry name" value="FAS1_domain"/>
</dbReference>
<keyword evidence="3" id="KW-1003">Cell membrane</keyword>
<dbReference type="InterPro" id="IPR045003">
    <property type="entry name" value="FLA_A"/>
</dbReference>
<accession>A0A9N7RL78</accession>
<evidence type="ECO:0000256" key="2">
    <source>
        <dbReference type="ARBA" id="ARBA00007843"/>
    </source>
</evidence>
<comment type="subcellular location">
    <subcellularLocation>
        <location evidence="1">Cell membrane</location>
        <topology evidence="1">Lipid-anchor</topology>
        <topology evidence="1">GPI-anchor</topology>
    </subcellularLocation>
</comment>
<dbReference type="GO" id="GO:0009834">
    <property type="term" value="P:plant-type secondary cell wall biogenesis"/>
    <property type="evidence" value="ECO:0007669"/>
    <property type="project" value="UniProtKB-ARBA"/>
</dbReference>
<dbReference type="PANTHER" id="PTHR32077">
    <property type="entry name" value="FASCICLIN-LIKE ARABINOGALACTAN PROTEIN"/>
    <property type="match status" value="1"/>
</dbReference>
<evidence type="ECO:0000256" key="4">
    <source>
        <dbReference type="ARBA" id="ARBA00022622"/>
    </source>
</evidence>
<dbReference type="GO" id="GO:0005886">
    <property type="term" value="C:plasma membrane"/>
    <property type="evidence" value="ECO:0007669"/>
    <property type="project" value="UniProtKB-SubCell"/>
</dbReference>
<gene>
    <name evidence="12" type="ORF">SHERM_29331</name>
</gene>
<organism evidence="12 13">
    <name type="scientific">Striga hermonthica</name>
    <name type="common">Purple witchweed</name>
    <name type="synonym">Buchnera hermonthica</name>
    <dbReference type="NCBI Taxonomy" id="68872"/>
    <lineage>
        <taxon>Eukaryota</taxon>
        <taxon>Viridiplantae</taxon>
        <taxon>Streptophyta</taxon>
        <taxon>Embryophyta</taxon>
        <taxon>Tracheophyta</taxon>
        <taxon>Spermatophyta</taxon>
        <taxon>Magnoliopsida</taxon>
        <taxon>eudicotyledons</taxon>
        <taxon>Gunneridae</taxon>
        <taxon>Pentapetalae</taxon>
        <taxon>asterids</taxon>
        <taxon>lamiids</taxon>
        <taxon>Lamiales</taxon>
        <taxon>Orobanchaceae</taxon>
        <taxon>Buchnereae</taxon>
        <taxon>Striga</taxon>
    </lineage>
</organism>
<evidence type="ECO:0000256" key="8">
    <source>
        <dbReference type="ARBA" id="ARBA00023180"/>
    </source>
</evidence>
<comment type="function">
    <text evidence="9">May be a cell surface adhesion protein.</text>
</comment>
<reference evidence="12" key="1">
    <citation type="submission" date="2019-12" db="EMBL/GenBank/DDBJ databases">
        <authorList>
            <person name="Scholes J."/>
        </authorList>
    </citation>
    <scope>NUCLEOTIDE SEQUENCE</scope>
</reference>
<feature type="domain" description="FAS1" evidence="11">
    <location>
        <begin position="39"/>
        <end position="182"/>
    </location>
</feature>
<keyword evidence="8" id="KW-0325">Glycoprotein</keyword>
<dbReference type="PROSITE" id="PS50213">
    <property type="entry name" value="FAS1"/>
    <property type="match status" value="1"/>
</dbReference>
<evidence type="ECO:0000256" key="1">
    <source>
        <dbReference type="ARBA" id="ARBA00004609"/>
    </source>
</evidence>
<dbReference type="SMART" id="SM00554">
    <property type="entry name" value="FAS1"/>
    <property type="match status" value="1"/>
</dbReference>
<proteinExistence type="inferred from homology"/>
<evidence type="ECO:0000256" key="7">
    <source>
        <dbReference type="ARBA" id="ARBA00023136"/>
    </source>
</evidence>
<dbReference type="Pfam" id="PF02469">
    <property type="entry name" value="Fasciclin"/>
    <property type="match status" value="1"/>
</dbReference>
<dbReference type="SUPFAM" id="SSF82153">
    <property type="entry name" value="FAS1 domain"/>
    <property type="match status" value="1"/>
</dbReference>
<keyword evidence="13" id="KW-1185">Reference proteome</keyword>
<dbReference type="Proteomes" id="UP001153555">
    <property type="component" value="Unassembled WGS sequence"/>
</dbReference>
<evidence type="ECO:0000256" key="9">
    <source>
        <dbReference type="ARBA" id="ARBA00024686"/>
    </source>
</evidence>
<comment type="similarity">
    <text evidence="2">Belongs to the fasciclin-like AGP family.</text>
</comment>
<evidence type="ECO:0000256" key="3">
    <source>
        <dbReference type="ARBA" id="ARBA00022475"/>
    </source>
</evidence>
<evidence type="ECO:0000313" key="12">
    <source>
        <dbReference type="EMBL" id="CAA0834075.1"/>
    </source>
</evidence>
<name>A0A9N7RL78_STRHE</name>
<comment type="caution">
    <text evidence="12">The sequence shown here is derived from an EMBL/GenBank/DDBJ whole genome shotgun (WGS) entry which is preliminary data.</text>
</comment>
<dbReference type="AlphaFoldDB" id="A0A9N7RL78"/>
<protein>
    <submittedName>
        <fullName evidence="12">Fasciclin-like arabinogalactan protein 11</fullName>
    </submittedName>
</protein>
<keyword evidence="7" id="KW-0472">Membrane</keyword>
<keyword evidence="4" id="KW-0449">Lipoprotein</keyword>
<dbReference type="FunFam" id="2.30.180.10:FF:000006">
    <property type="entry name" value="Fasciclin-like arabinogalactan protein 11"/>
    <property type="match status" value="1"/>
</dbReference>
<dbReference type="OrthoDB" id="286301at2759"/>
<evidence type="ECO:0000259" key="11">
    <source>
        <dbReference type="PROSITE" id="PS50213"/>
    </source>
</evidence>
<evidence type="ECO:0000313" key="13">
    <source>
        <dbReference type="Proteomes" id="UP001153555"/>
    </source>
</evidence>
<feature type="chain" id="PRO_5040415141" evidence="10">
    <location>
        <begin position="30"/>
        <end position="245"/>
    </location>
</feature>
<evidence type="ECO:0000256" key="5">
    <source>
        <dbReference type="ARBA" id="ARBA00022729"/>
    </source>
</evidence>
<dbReference type="Gene3D" id="2.30.180.10">
    <property type="entry name" value="FAS1 domain"/>
    <property type="match status" value="1"/>
</dbReference>
<feature type="signal peptide" evidence="10">
    <location>
        <begin position="1"/>
        <end position="29"/>
    </location>
</feature>
<keyword evidence="4" id="KW-0336">GPI-anchor</keyword>
<dbReference type="EMBL" id="CACSLK010027842">
    <property type="protein sequence ID" value="CAA0834075.1"/>
    <property type="molecule type" value="Genomic_DNA"/>
</dbReference>
<sequence length="245" mass="24832">MENRISSIYRPALSVLLSLVLLFSTCAVAQSPGPAPAGPTNVTKILEKAGQFTTLIRLLRTTQVGPQIDAQLNNTAAGQGITLFAPTDAAFSALPSGTLNSISDQQKVSLIQFHVIPTCLSLPQFQTVSNPIRTQAGDSGFPLNVTTSGNQVNVSTGVDDASVGNTVYTDGQLAVYQVDKVLLPVSLFGAPAPAPAAAPPAAKKSAAAESPVAGGDAAGDSSGAVCGVSGVWGIGFAVLAVVYIL</sequence>
<dbReference type="GO" id="GO:0098552">
    <property type="term" value="C:side of membrane"/>
    <property type="evidence" value="ECO:0007669"/>
    <property type="project" value="UniProtKB-KW"/>
</dbReference>
<keyword evidence="6" id="KW-0654">Proteoglycan</keyword>